<evidence type="ECO:0000313" key="3">
    <source>
        <dbReference type="EMBL" id="OSY43143.1"/>
    </source>
</evidence>
<dbReference type="InterPro" id="IPR027268">
    <property type="entry name" value="Peptidase_M4/M1_CTD_sf"/>
</dbReference>
<evidence type="ECO:0000259" key="2">
    <source>
        <dbReference type="Pfam" id="PF01433"/>
    </source>
</evidence>
<dbReference type="EMBL" id="MIGB01000003">
    <property type="protein sequence ID" value="OSY43143.1"/>
    <property type="molecule type" value="Genomic_DNA"/>
</dbReference>
<feature type="signal peptide" evidence="1">
    <location>
        <begin position="1"/>
        <end position="25"/>
    </location>
</feature>
<evidence type="ECO:0000256" key="1">
    <source>
        <dbReference type="SAM" id="SignalP"/>
    </source>
</evidence>
<accession>A0A1Y2N6Q7</accession>
<comment type="caution">
    <text evidence="3">The sequence shown here is derived from an EMBL/GenBank/DDBJ whole genome shotgun (WGS) entry which is preliminary data.</text>
</comment>
<dbReference type="OrthoDB" id="100605at2"/>
<dbReference type="SUPFAM" id="SSF55486">
    <property type="entry name" value="Metalloproteases ('zincins'), catalytic domain"/>
    <property type="match status" value="1"/>
</dbReference>
<name>A0A1Y2N6Q7_PSEAH</name>
<keyword evidence="4" id="KW-1185">Reference proteome</keyword>
<keyword evidence="1" id="KW-0732">Signal</keyword>
<gene>
    <name evidence="3" type="ORF">BG845_00748</name>
</gene>
<feature type="domain" description="Peptidase M1 membrane alanine aminopeptidase" evidence="2">
    <location>
        <begin position="336"/>
        <end position="379"/>
    </location>
</feature>
<dbReference type="GO" id="GO:0008237">
    <property type="term" value="F:metallopeptidase activity"/>
    <property type="evidence" value="ECO:0007669"/>
    <property type="project" value="InterPro"/>
</dbReference>
<dbReference type="AlphaFoldDB" id="A0A1Y2N6Q7"/>
<dbReference type="STRING" id="2074.BG845_00748"/>
<dbReference type="Proteomes" id="UP000194360">
    <property type="component" value="Unassembled WGS sequence"/>
</dbReference>
<evidence type="ECO:0000313" key="4">
    <source>
        <dbReference type="Proteomes" id="UP000194360"/>
    </source>
</evidence>
<dbReference type="Gene3D" id="1.10.390.10">
    <property type="entry name" value="Neutral Protease Domain 2"/>
    <property type="match status" value="1"/>
</dbReference>
<reference evidence="3 4" key="1">
    <citation type="submission" date="2016-09" db="EMBL/GenBank/DDBJ databases">
        <title>Pseudonocardia autotrophica DSM535, a candidate organism with high potential of specific P450 cytochromes.</title>
        <authorList>
            <person name="Grumaz C."/>
            <person name="Vainshtein Y."/>
            <person name="Kirstahler P."/>
            <person name="Sohn K."/>
        </authorList>
    </citation>
    <scope>NUCLEOTIDE SEQUENCE [LARGE SCALE GENOMIC DNA]</scope>
    <source>
        <strain evidence="3 4">DSM 535</strain>
    </source>
</reference>
<dbReference type="RefSeq" id="WP_085911073.1">
    <property type="nucleotide sequence ID" value="NZ_AP018920.1"/>
</dbReference>
<organism evidence="3 4">
    <name type="scientific">Pseudonocardia autotrophica</name>
    <name type="common">Amycolata autotrophica</name>
    <name type="synonym">Nocardia autotrophica</name>
    <dbReference type="NCBI Taxonomy" id="2074"/>
    <lineage>
        <taxon>Bacteria</taxon>
        <taxon>Bacillati</taxon>
        <taxon>Actinomycetota</taxon>
        <taxon>Actinomycetes</taxon>
        <taxon>Pseudonocardiales</taxon>
        <taxon>Pseudonocardiaceae</taxon>
        <taxon>Pseudonocardia</taxon>
    </lineage>
</organism>
<dbReference type="PROSITE" id="PS51257">
    <property type="entry name" value="PROKAR_LIPOPROTEIN"/>
    <property type="match status" value="1"/>
</dbReference>
<dbReference type="Pfam" id="PF01433">
    <property type="entry name" value="Peptidase_M1"/>
    <property type="match status" value="1"/>
</dbReference>
<sequence length="479" mass="50255">MIDPSGRYRAFVVLTVALAILGGCAAAGPGTTVERAAPDPDRPVVDATLDLAPDLASATGTQSVRFTPDEPICELVFRLWTNRPPTIADGTSSEITTAAVDGSPVTPVVEQAGAPDGAPGTLVELPLPVCAEPGGTVTAELGFRITLGADSGQRIGYSPAAGTAWLGSPLPVLDHVRGRGWVREPAVSMAGETVVSEDFRLASLAVTVDDDQQVVGVGTPAGRTPAGPGRSTHTFTADAIRDVAIAAGDYAITESTVGTTRVHVAVPAAGRADGAALRGSAADWTGAVAEFLPRLEELLGPHPYPDLWLTIVPSQSDGVEFPTHLQFGDVDEGTRAGLAAHELAHMWFYALLGNDQARDPWLDESFTTWAQAVVADQIDYYRPAKYSPATDGRIGDPMTLWDRRGDGFAGYVTGVYDQGAAALLEGRRRVGEDRFDAAMREHIARNAHRVVEPADVQASFAGLPEVLDVLAEHGAFDGP</sequence>
<proteinExistence type="predicted"/>
<protein>
    <submittedName>
        <fullName evidence="3">Peptidase family M1</fullName>
    </submittedName>
</protein>
<dbReference type="InterPro" id="IPR014782">
    <property type="entry name" value="Peptidase_M1_dom"/>
</dbReference>
<dbReference type="GO" id="GO:0008270">
    <property type="term" value="F:zinc ion binding"/>
    <property type="evidence" value="ECO:0007669"/>
    <property type="project" value="InterPro"/>
</dbReference>
<feature type="chain" id="PRO_5038880601" evidence="1">
    <location>
        <begin position="26"/>
        <end position="479"/>
    </location>
</feature>